<protein>
    <recommendedName>
        <fullName evidence="3">F-box domain-containing protein</fullName>
    </recommendedName>
</protein>
<name>A0A015ICK5_RHIIW</name>
<accession>A0A015ICK5</accession>
<dbReference type="InterPro" id="IPR032675">
    <property type="entry name" value="LRR_dom_sf"/>
</dbReference>
<comment type="caution">
    <text evidence="1">The sequence shown here is derived from an EMBL/GenBank/DDBJ whole genome shotgun (WGS) entry which is preliminary data.</text>
</comment>
<evidence type="ECO:0000313" key="1">
    <source>
        <dbReference type="EMBL" id="EXX54887.1"/>
    </source>
</evidence>
<dbReference type="AlphaFoldDB" id="A0A015ICK5"/>
<gene>
    <name evidence="1" type="ORF">RirG_230340</name>
</gene>
<evidence type="ECO:0000313" key="2">
    <source>
        <dbReference type="Proteomes" id="UP000022910"/>
    </source>
</evidence>
<dbReference type="EMBL" id="JEMT01028402">
    <property type="protein sequence ID" value="EXX54887.1"/>
    <property type="molecule type" value="Genomic_DNA"/>
</dbReference>
<dbReference type="Proteomes" id="UP000022910">
    <property type="component" value="Unassembled WGS sequence"/>
</dbReference>
<dbReference type="SUPFAM" id="SSF52047">
    <property type="entry name" value="RNI-like"/>
    <property type="match status" value="1"/>
</dbReference>
<dbReference type="Gene3D" id="3.80.10.10">
    <property type="entry name" value="Ribonuclease Inhibitor"/>
    <property type="match status" value="1"/>
</dbReference>
<keyword evidence="2" id="KW-1185">Reference proteome</keyword>
<evidence type="ECO:0008006" key="3">
    <source>
        <dbReference type="Google" id="ProtNLM"/>
    </source>
</evidence>
<dbReference type="OrthoDB" id="10305350at2759"/>
<dbReference type="HOGENOM" id="CLU_063940_0_0_1"/>
<proteinExistence type="predicted"/>
<sequence>MQNKFYEFFMKKCPELEYLDMRSIQHRILIFPEAKVLLESLCELKCDTSINSSYFKKLSPFCQYIQRLIIVNTYSKPNYGIVMLIEAQKNLKHFEWKDDFHDDFLTENPYEEVFYALEKKADSLNYLRIYFQYVGGIDNTLLQEILPKLYKLKILIIDDYLFFGEVQLEKLKLQVYNELEVLSINSNRLNVISSIIENSGRRLKKILFKSYDITNREYYNSFDESSLNFIRKIYENCPSIEYLSVAFSPSKEHFTEFEKLLKNCQNLKSLLIIINNIVTTNKTNEKFLENGKILLEILIKSAPTNLKEIRFYDDFEFSLENLEDFLEKWKGRPAISIHTSDSIYEEENYEKLINKYKGDGIIKDFKHSYNIDEIHYQQI</sequence>
<organism evidence="1 2">
    <name type="scientific">Rhizophagus irregularis (strain DAOM 197198w)</name>
    <name type="common">Glomus intraradices</name>
    <dbReference type="NCBI Taxonomy" id="1432141"/>
    <lineage>
        <taxon>Eukaryota</taxon>
        <taxon>Fungi</taxon>
        <taxon>Fungi incertae sedis</taxon>
        <taxon>Mucoromycota</taxon>
        <taxon>Glomeromycotina</taxon>
        <taxon>Glomeromycetes</taxon>
        <taxon>Glomerales</taxon>
        <taxon>Glomeraceae</taxon>
        <taxon>Rhizophagus</taxon>
    </lineage>
</organism>
<reference evidence="1 2" key="1">
    <citation type="submission" date="2014-02" db="EMBL/GenBank/DDBJ databases">
        <title>Single nucleus genome sequencing reveals high similarity among nuclei of an endomycorrhizal fungus.</title>
        <authorList>
            <person name="Lin K."/>
            <person name="Geurts R."/>
            <person name="Zhang Z."/>
            <person name="Limpens E."/>
            <person name="Saunders D.G."/>
            <person name="Mu D."/>
            <person name="Pang E."/>
            <person name="Cao H."/>
            <person name="Cha H."/>
            <person name="Lin T."/>
            <person name="Zhou Q."/>
            <person name="Shang Y."/>
            <person name="Li Y."/>
            <person name="Ivanov S."/>
            <person name="Sharma T."/>
            <person name="Velzen R.V."/>
            <person name="Ruijter N.D."/>
            <person name="Aanen D.K."/>
            <person name="Win J."/>
            <person name="Kamoun S."/>
            <person name="Bisseling T."/>
            <person name="Huang S."/>
        </authorList>
    </citation>
    <scope>NUCLEOTIDE SEQUENCE [LARGE SCALE GENOMIC DNA]</scope>
    <source>
        <strain evidence="2">DAOM197198w</strain>
    </source>
</reference>